<evidence type="ECO:0000256" key="1">
    <source>
        <dbReference type="SAM" id="Coils"/>
    </source>
</evidence>
<dbReference type="GO" id="GO:0052621">
    <property type="term" value="F:diguanylate cyclase activity"/>
    <property type="evidence" value="ECO:0007669"/>
    <property type="project" value="UniProtKB-EC"/>
</dbReference>
<dbReference type="PROSITE" id="PS50887">
    <property type="entry name" value="GGDEF"/>
    <property type="match status" value="1"/>
</dbReference>
<dbReference type="CDD" id="cd01949">
    <property type="entry name" value="GGDEF"/>
    <property type="match status" value="1"/>
</dbReference>
<dbReference type="Pfam" id="PF00990">
    <property type="entry name" value="GGDEF"/>
    <property type="match status" value="1"/>
</dbReference>
<feature type="domain" description="GGDEF" evidence="2">
    <location>
        <begin position="343"/>
        <end position="471"/>
    </location>
</feature>
<keyword evidence="1" id="KW-0175">Coiled coil</keyword>
<keyword evidence="3" id="KW-0548">Nucleotidyltransferase</keyword>
<dbReference type="InterPro" id="IPR029787">
    <property type="entry name" value="Nucleotide_cyclase"/>
</dbReference>
<dbReference type="Gene3D" id="3.30.70.270">
    <property type="match status" value="1"/>
</dbReference>
<dbReference type="InterPro" id="IPR000160">
    <property type="entry name" value="GGDEF_dom"/>
</dbReference>
<keyword evidence="3" id="KW-0808">Transferase</keyword>
<keyword evidence="4" id="KW-1185">Reference proteome</keyword>
<dbReference type="EMBL" id="JAVIKH010000005">
    <property type="protein sequence ID" value="MDX8335913.1"/>
    <property type="molecule type" value="Genomic_DNA"/>
</dbReference>
<evidence type="ECO:0000313" key="3">
    <source>
        <dbReference type="EMBL" id="MDX8335913.1"/>
    </source>
</evidence>
<dbReference type="EC" id="2.7.7.65" evidence="3"/>
<reference evidence="4" key="1">
    <citation type="submission" date="2023-07" db="EMBL/GenBank/DDBJ databases">
        <authorList>
            <person name="Colorado M.A."/>
            <person name="Villamil L.M."/>
            <person name="Melo J.F."/>
            <person name="Rodriguez J.A."/>
            <person name="Ruiz R.Y."/>
        </authorList>
    </citation>
    <scope>NUCLEOTIDE SEQUENCE [LARGE SCALE GENOMIC DNA]</scope>
    <source>
        <strain evidence="4">C33</strain>
    </source>
</reference>
<evidence type="ECO:0000259" key="2">
    <source>
        <dbReference type="PROSITE" id="PS50887"/>
    </source>
</evidence>
<comment type="caution">
    <text evidence="3">The sequence shown here is derived from an EMBL/GenBank/DDBJ whole genome shotgun (WGS) entry which is preliminary data.</text>
</comment>
<dbReference type="InterPro" id="IPR043128">
    <property type="entry name" value="Rev_trsase/Diguanyl_cyclase"/>
</dbReference>
<evidence type="ECO:0000313" key="4">
    <source>
        <dbReference type="Proteomes" id="UP001279681"/>
    </source>
</evidence>
<dbReference type="RefSeq" id="WP_320313317.1">
    <property type="nucleotide sequence ID" value="NZ_JAVIKH010000005.1"/>
</dbReference>
<feature type="coiled-coil region" evidence="1">
    <location>
        <begin position="292"/>
        <end position="319"/>
    </location>
</feature>
<name>A0ABU4W8S1_9FUSO</name>
<sequence>MIYRITYIFLTILLFVSTFINKNNISDLLHSKAEIFNTNFEHDIHSLSREIEYLNLTKSQIPLNDYKTNENIDYLEVNGTGIYFKNISSLPKEFYFYNLNEAKSNLNSSFSNSLLGIVYNEIKNVDKHERIVYTSNFSLNWVGTLKTTSLTLTFFETPKALTRNNTQFLMSSMYVDNVFNKKMFTITFPEYDYKGSYFKLKALWYFDFNGDFFAKNANLLKEKTGLNVVIIDEKNQVVYSTNNIKNETIEDLGKYHFFPLHKTTYKILIEKESFLHLLGWKEFILILVALILTFYATKKQNLEKEIKSLKIERKIKKRLLLRDPLTDLYNRYFLQEEIKFPLKNCGVVLIDIDHFKTINDTFGHDNGDYVLKGVSNCIKLITLNKGYPFRWGGEEFLIIFYNMSEDEILKKVYSLQNLIRNLDLIKNHKVTASFGITFCDLEDRTSLYSAVSKADEKLYIAKKTGRDKIVQ</sequence>
<accession>A0ABU4W8S1</accession>
<gene>
    <name evidence="3" type="ORF">RFV38_05295</name>
</gene>
<dbReference type="SMART" id="SM00267">
    <property type="entry name" value="GGDEF"/>
    <property type="match status" value="1"/>
</dbReference>
<dbReference type="PANTHER" id="PTHR45138:SF9">
    <property type="entry name" value="DIGUANYLATE CYCLASE DGCM-RELATED"/>
    <property type="match status" value="1"/>
</dbReference>
<dbReference type="PANTHER" id="PTHR45138">
    <property type="entry name" value="REGULATORY COMPONENTS OF SENSORY TRANSDUCTION SYSTEM"/>
    <property type="match status" value="1"/>
</dbReference>
<dbReference type="SUPFAM" id="SSF55073">
    <property type="entry name" value="Nucleotide cyclase"/>
    <property type="match status" value="1"/>
</dbReference>
<proteinExistence type="predicted"/>
<dbReference type="NCBIfam" id="TIGR00254">
    <property type="entry name" value="GGDEF"/>
    <property type="match status" value="1"/>
</dbReference>
<dbReference type="InterPro" id="IPR050469">
    <property type="entry name" value="Diguanylate_Cyclase"/>
</dbReference>
<dbReference type="Proteomes" id="UP001279681">
    <property type="component" value="Unassembled WGS sequence"/>
</dbReference>
<organism evidence="3 4">
    <name type="scientific">Candidatus Cetobacterium colombiensis</name>
    <dbReference type="NCBI Taxonomy" id="3073100"/>
    <lineage>
        <taxon>Bacteria</taxon>
        <taxon>Fusobacteriati</taxon>
        <taxon>Fusobacteriota</taxon>
        <taxon>Fusobacteriia</taxon>
        <taxon>Fusobacteriales</taxon>
        <taxon>Fusobacteriaceae</taxon>
        <taxon>Cetobacterium</taxon>
    </lineage>
</organism>
<protein>
    <submittedName>
        <fullName evidence="3">GGDEF domain-containing protein</fullName>
        <ecNumber evidence="3">2.7.7.65</ecNumber>
    </submittedName>
</protein>